<accession>A0ABZ1U9V8</accession>
<name>A0ABZ1U9V8_9ACTN</name>
<reference evidence="2" key="1">
    <citation type="submission" date="2022-10" db="EMBL/GenBank/DDBJ databases">
        <title>The complete genomes of actinobacterial strains from the NBC collection.</title>
        <authorList>
            <person name="Joergensen T.S."/>
            <person name="Alvarez Arevalo M."/>
            <person name="Sterndorff E.B."/>
            <person name="Faurdal D."/>
            <person name="Vuksanovic O."/>
            <person name="Mourched A.-S."/>
            <person name="Charusanti P."/>
            <person name="Shaw S."/>
            <person name="Blin K."/>
            <person name="Weber T."/>
        </authorList>
    </citation>
    <scope>NUCLEOTIDE SEQUENCE</scope>
    <source>
        <strain evidence="2">NBC_00222</strain>
    </source>
</reference>
<evidence type="ECO:0000313" key="3">
    <source>
        <dbReference type="Proteomes" id="UP001432222"/>
    </source>
</evidence>
<organism evidence="2 3">
    <name type="scientific">Kitasatospora purpeofusca</name>
    <dbReference type="NCBI Taxonomy" id="67352"/>
    <lineage>
        <taxon>Bacteria</taxon>
        <taxon>Bacillati</taxon>
        <taxon>Actinomycetota</taxon>
        <taxon>Actinomycetes</taxon>
        <taxon>Kitasatosporales</taxon>
        <taxon>Streptomycetaceae</taxon>
        <taxon>Kitasatospora</taxon>
    </lineage>
</organism>
<dbReference type="Proteomes" id="UP001432222">
    <property type="component" value="Chromosome"/>
</dbReference>
<protein>
    <submittedName>
        <fullName evidence="2">Uncharacterized protein</fullName>
    </submittedName>
</protein>
<feature type="region of interest" description="Disordered" evidence="1">
    <location>
        <begin position="118"/>
        <end position="149"/>
    </location>
</feature>
<sequence length="149" mass="15419">MPDAGRFSELGEQGSRAVMEAAAVLERELSAGLTDAKAATARLTGEHRVDQDEFDRLVGRVSENTHQLIEAVSERVLANTTGELSEQAQRLAANAHDVLDLLLGLSSLAPGLANQGLRNAFGPQGDPRAADGAGPDGGNGAGPAERPRG</sequence>
<dbReference type="RefSeq" id="WP_328958512.1">
    <property type="nucleotide sequence ID" value="NZ_CP108110.1"/>
</dbReference>
<evidence type="ECO:0000313" key="2">
    <source>
        <dbReference type="EMBL" id="WUQ87958.1"/>
    </source>
</evidence>
<proteinExistence type="predicted"/>
<dbReference type="EMBL" id="CP108110">
    <property type="protein sequence ID" value="WUQ87958.1"/>
    <property type="molecule type" value="Genomic_DNA"/>
</dbReference>
<gene>
    <name evidence="2" type="ORF">OHA16_36220</name>
</gene>
<keyword evidence="3" id="KW-1185">Reference proteome</keyword>
<feature type="compositionally biased region" description="Low complexity" evidence="1">
    <location>
        <begin position="122"/>
        <end position="133"/>
    </location>
</feature>
<evidence type="ECO:0000256" key="1">
    <source>
        <dbReference type="SAM" id="MobiDB-lite"/>
    </source>
</evidence>